<dbReference type="InterPro" id="IPR005560">
    <property type="entry name" value="Csp_YhjQ"/>
</dbReference>
<comment type="caution">
    <text evidence="1">The sequence shown here is derived from an EMBL/GenBank/DDBJ whole genome shotgun (WGS) entry which is preliminary data.</text>
</comment>
<protein>
    <submittedName>
        <fullName evidence="1">Four-helix bundle copper-binding protein</fullName>
    </submittedName>
</protein>
<evidence type="ECO:0000313" key="1">
    <source>
        <dbReference type="EMBL" id="MCH5598914.1"/>
    </source>
</evidence>
<name>A0ABS9SKK2_9BACT</name>
<dbReference type="InterPro" id="IPR044543">
    <property type="entry name" value="YHJQ-like"/>
</dbReference>
<dbReference type="Gene3D" id="1.20.1270.360">
    <property type="match status" value="1"/>
</dbReference>
<dbReference type="EMBL" id="JAKWBL010000002">
    <property type="protein sequence ID" value="MCH5598914.1"/>
    <property type="molecule type" value="Genomic_DNA"/>
</dbReference>
<sequence>MNHSRMIEACLACFAACEITAAESIKISNADYLRCIALCRDCIELCQLCIKLDLRDSDYRHQIMKVCIENCLDCAKECERFPNSEYHVQSAKACRVCAEEMQKMLN</sequence>
<organism evidence="1 2">
    <name type="scientific">Niabella ginsengisoli</name>
    <dbReference type="NCBI Taxonomy" id="522298"/>
    <lineage>
        <taxon>Bacteria</taxon>
        <taxon>Pseudomonadati</taxon>
        <taxon>Bacteroidota</taxon>
        <taxon>Chitinophagia</taxon>
        <taxon>Chitinophagales</taxon>
        <taxon>Chitinophagaceae</taxon>
        <taxon>Niabella</taxon>
    </lineage>
</organism>
<dbReference type="PANTHER" id="PTHR37310">
    <property type="entry name" value="CYTOPLASMIC PROTEIN-RELATED"/>
    <property type="match status" value="1"/>
</dbReference>
<keyword evidence="2" id="KW-1185">Reference proteome</keyword>
<accession>A0ABS9SKK2</accession>
<reference evidence="1 2" key="1">
    <citation type="submission" date="2022-02" db="EMBL/GenBank/DDBJ databases">
        <authorList>
            <person name="Min J."/>
        </authorList>
    </citation>
    <scope>NUCLEOTIDE SEQUENCE [LARGE SCALE GENOMIC DNA]</scope>
    <source>
        <strain evidence="1 2">GR10-1</strain>
    </source>
</reference>
<dbReference type="Pfam" id="PF03860">
    <property type="entry name" value="Csp"/>
    <property type="match status" value="1"/>
</dbReference>
<evidence type="ECO:0000313" key="2">
    <source>
        <dbReference type="Proteomes" id="UP001202248"/>
    </source>
</evidence>
<dbReference type="Proteomes" id="UP001202248">
    <property type="component" value="Unassembled WGS sequence"/>
</dbReference>
<proteinExistence type="predicted"/>
<dbReference type="RefSeq" id="WP_240830580.1">
    <property type="nucleotide sequence ID" value="NZ_JAKWBL010000002.1"/>
</dbReference>
<dbReference type="PANTHER" id="PTHR37310:SF1">
    <property type="entry name" value="CYTOPLASMIC PROTEIN"/>
    <property type="match status" value="1"/>
</dbReference>
<dbReference type="CDD" id="cd08026">
    <property type="entry name" value="DUF326"/>
    <property type="match status" value="1"/>
</dbReference>
<gene>
    <name evidence="1" type="ORF">MKP09_13855</name>
</gene>